<dbReference type="PANTHER" id="PTHR43799:SF1">
    <property type="entry name" value="ASPARTATE AMINOTRANSFERASE"/>
    <property type="match status" value="1"/>
</dbReference>
<dbReference type="Pfam" id="PF12897">
    <property type="entry name" value="Asp_aminotransf"/>
    <property type="match status" value="1"/>
</dbReference>
<reference evidence="1 2" key="1">
    <citation type="submission" date="2023-07" db="EMBL/GenBank/DDBJ databases">
        <title>Sequencing the genomes of 1000 actinobacteria strains.</title>
        <authorList>
            <person name="Klenk H.-P."/>
        </authorList>
    </citation>
    <scope>NUCLEOTIDE SEQUENCE [LARGE SCALE GENOMIC DNA]</scope>
    <source>
        <strain evidence="1 2">DSM 44388</strain>
    </source>
</reference>
<dbReference type="InterPro" id="IPR015424">
    <property type="entry name" value="PyrdxlP-dep_Trfase"/>
</dbReference>
<protein>
    <submittedName>
        <fullName evidence="1">DNA-binding transcriptional MocR family regulator</fullName>
    </submittedName>
</protein>
<dbReference type="Proteomes" id="UP001235712">
    <property type="component" value="Unassembled WGS sequence"/>
</dbReference>
<sequence length="425" mass="45540">MTTDLGAQDLTALLDSARQDYSELAGRGLKLDLTRGKPAPDQLDLSNELLTLPGEGVLKAADGTDTRNYGGLNGLPELRAIFAELLQVPVAQLLASGNSSLELMHDAFVQALLSPLPGAQSRWVDQGPIKFLAPVPGYDRHFSICERFGIEMIPVPMTETGPDMEVVTRLVAADASIKGIWAIPKYSNPTGVTYSDDTVRQLAEMPTAAPDFRIFWDNAYSVHHLTDERVEVADVLALATAAGHADRVFVFGSTSKITFAGAGVGFFGASEANVKWWLGNLSKRSIGPDKVNHLRHAAFLGSAEGVLAHMDKHRALIAPKFQATLRILSEQLDGTGLGTWTEPKGGYFITLEVPEGTASDIVARAAEIGVALTPAGAAHPLGQDPKDSIIRIAPTFPTLENLEAAVLALTTCVKLVGYEQRLKQQ</sequence>
<evidence type="ECO:0000313" key="2">
    <source>
        <dbReference type="Proteomes" id="UP001235712"/>
    </source>
</evidence>
<accession>A0ABT9P0D9</accession>
<proteinExistence type="predicted"/>
<dbReference type="EMBL" id="JAUSQZ010000001">
    <property type="protein sequence ID" value="MDP9826138.1"/>
    <property type="molecule type" value="Genomic_DNA"/>
</dbReference>
<comment type="caution">
    <text evidence="1">The sequence shown here is derived from an EMBL/GenBank/DDBJ whole genome shotgun (WGS) entry which is preliminary data.</text>
</comment>
<dbReference type="Gene3D" id="3.90.1150.10">
    <property type="entry name" value="Aspartate Aminotransferase, domain 1"/>
    <property type="match status" value="1"/>
</dbReference>
<evidence type="ECO:0000313" key="1">
    <source>
        <dbReference type="EMBL" id="MDP9826138.1"/>
    </source>
</evidence>
<dbReference type="SUPFAM" id="SSF53383">
    <property type="entry name" value="PLP-dependent transferases"/>
    <property type="match status" value="1"/>
</dbReference>
<dbReference type="CDD" id="cd00609">
    <property type="entry name" value="AAT_like"/>
    <property type="match status" value="1"/>
</dbReference>
<keyword evidence="1" id="KW-0238">DNA-binding</keyword>
<dbReference type="PANTHER" id="PTHR43799">
    <property type="entry name" value="AMINOTRANSFERASE, PUTATIVE-RELATED"/>
    <property type="match status" value="1"/>
</dbReference>
<dbReference type="RefSeq" id="WP_307240641.1">
    <property type="nucleotide sequence ID" value="NZ_JAUSQZ010000001.1"/>
</dbReference>
<gene>
    <name evidence="1" type="ORF">J2S57_001887</name>
</gene>
<dbReference type="InterPro" id="IPR015421">
    <property type="entry name" value="PyrdxlP-dep_Trfase_major"/>
</dbReference>
<dbReference type="GO" id="GO:0003677">
    <property type="term" value="F:DNA binding"/>
    <property type="evidence" value="ECO:0007669"/>
    <property type="project" value="UniProtKB-KW"/>
</dbReference>
<keyword evidence="2" id="KW-1185">Reference proteome</keyword>
<dbReference type="Gene3D" id="3.40.640.10">
    <property type="entry name" value="Type I PLP-dependent aspartate aminotransferase-like (Major domain)"/>
    <property type="match status" value="1"/>
</dbReference>
<organism evidence="1 2">
    <name type="scientific">Kineosporia succinea</name>
    <dbReference type="NCBI Taxonomy" id="84632"/>
    <lineage>
        <taxon>Bacteria</taxon>
        <taxon>Bacillati</taxon>
        <taxon>Actinomycetota</taxon>
        <taxon>Actinomycetes</taxon>
        <taxon>Kineosporiales</taxon>
        <taxon>Kineosporiaceae</taxon>
        <taxon>Kineosporia</taxon>
    </lineage>
</organism>
<dbReference type="InterPro" id="IPR024551">
    <property type="entry name" value="AspAT_Ic"/>
</dbReference>
<dbReference type="InterPro" id="IPR015422">
    <property type="entry name" value="PyrdxlP-dep_Trfase_small"/>
</dbReference>
<name>A0ABT9P0D9_9ACTN</name>